<dbReference type="InterPro" id="IPR047799">
    <property type="entry name" value="T9SS_OM_PorV"/>
</dbReference>
<feature type="signal peptide" evidence="1">
    <location>
        <begin position="1"/>
        <end position="25"/>
    </location>
</feature>
<name>A0A0S7BVJ8_9BACT</name>
<sequence length="410" mass="45358">MRIKSVLQLCLVTGLFAFFSESINAQSTTYIGQDLNTITTAVPFLQIAPDARSGGMGEAGVSSTPDANSMHWNPAKYSYIENEMGFSLSYSPWLRALVSDINLAYLTGYKKLGNNQVVSGSLLYFSLGDITFTDIQGATIGNYRPNEFAISGSYSRMLTKNLSGAVTARFIHSNLTQGQSVGGASTKPGNSIAADIAIYSRHDVEFPNMEGFFAWGLNISNIGAKISYSDDNTQRDFIPTNLRLGPSLTLDIDEYNRLSFMVDINKLLIPTPPIYATDSLTGQPIYDDNGNQLIFKGKDPNVSVPVGMFQSFFDAPGGFNEEIRELSFAVGVEYWYDKQFAIRGGYFHEDRTKGNRKFFTLGAGLRYNVFGLDFAYLIPTGGQAKNPLENTLRFTLHFDFEAFQKQNNQN</sequence>
<dbReference type="NCBIfam" id="NF033709">
    <property type="entry name" value="PorV_fam"/>
    <property type="match status" value="1"/>
</dbReference>
<dbReference type="NCBIfam" id="NF033710">
    <property type="entry name" value="T9SS_OM_PorV"/>
    <property type="match status" value="1"/>
</dbReference>
<accession>A0A0S7BVJ8</accession>
<evidence type="ECO:0000313" key="4">
    <source>
        <dbReference type="Proteomes" id="UP000053091"/>
    </source>
</evidence>
<evidence type="ECO:0000313" key="3">
    <source>
        <dbReference type="EMBL" id="GAP44965.1"/>
    </source>
</evidence>
<protein>
    <recommendedName>
        <fullName evidence="2">Type IX secretion system protein PorV domain-containing protein</fullName>
    </recommendedName>
</protein>
<dbReference type="EMBL" id="DF968183">
    <property type="protein sequence ID" value="GAP44965.1"/>
    <property type="molecule type" value="Genomic_DNA"/>
</dbReference>
<keyword evidence="1" id="KW-0732">Signal</keyword>
<dbReference type="STRING" id="1678841.TBC1_12781"/>
<reference evidence="3" key="1">
    <citation type="journal article" date="2015" name="Genome Announc.">
        <title>Draft Genome Sequence of Bacteroidales Strain TBC1, a Novel Isolate from a Methanogenic Wastewater Treatment System.</title>
        <authorList>
            <person name="Tourlousse D.M."/>
            <person name="Matsuura N."/>
            <person name="Sun L."/>
            <person name="Toyonaga M."/>
            <person name="Kuroda K."/>
            <person name="Ohashi A."/>
            <person name="Cruz R."/>
            <person name="Yamaguchi T."/>
            <person name="Sekiguchi Y."/>
        </authorList>
    </citation>
    <scope>NUCLEOTIDE SEQUENCE [LARGE SCALE GENOMIC DNA]</scope>
    <source>
        <strain evidence="3">TBC1</strain>
    </source>
</reference>
<dbReference type="Pfam" id="PF19572">
    <property type="entry name" value="PorV"/>
    <property type="match status" value="1"/>
</dbReference>
<keyword evidence="4" id="KW-1185">Reference proteome</keyword>
<dbReference type="OrthoDB" id="9758448at2"/>
<dbReference type="Proteomes" id="UP000053091">
    <property type="component" value="Unassembled WGS sequence"/>
</dbReference>
<evidence type="ECO:0000259" key="2">
    <source>
        <dbReference type="Pfam" id="PF19572"/>
    </source>
</evidence>
<feature type="chain" id="PRO_5006633251" description="Type IX secretion system protein PorV domain-containing protein" evidence="1">
    <location>
        <begin position="26"/>
        <end position="410"/>
    </location>
</feature>
<gene>
    <name evidence="3" type="ORF">TBC1_12781</name>
</gene>
<dbReference type="PATRIC" id="fig|1678841.3.peg.3532"/>
<dbReference type="Gene3D" id="2.40.160.60">
    <property type="entry name" value="Outer membrane protein transport protein (OMPP1/FadL/TodX)"/>
    <property type="match status" value="2"/>
</dbReference>
<evidence type="ECO:0000256" key="1">
    <source>
        <dbReference type="SAM" id="SignalP"/>
    </source>
</evidence>
<dbReference type="RefSeq" id="WP_062044950.1">
    <property type="nucleotide sequence ID" value="NZ_DF968183.1"/>
</dbReference>
<proteinExistence type="predicted"/>
<feature type="domain" description="Type IX secretion system protein PorV" evidence="2">
    <location>
        <begin position="33"/>
        <end position="273"/>
    </location>
</feature>
<organism evidence="3">
    <name type="scientific">Lentimicrobium saccharophilum</name>
    <dbReference type="NCBI Taxonomy" id="1678841"/>
    <lineage>
        <taxon>Bacteria</taxon>
        <taxon>Pseudomonadati</taxon>
        <taxon>Bacteroidota</taxon>
        <taxon>Bacteroidia</taxon>
        <taxon>Bacteroidales</taxon>
        <taxon>Lentimicrobiaceae</taxon>
        <taxon>Lentimicrobium</taxon>
    </lineage>
</organism>
<dbReference type="AlphaFoldDB" id="A0A0S7BVJ8"/>
<dbReference type="InterPro" id="IPR045741">
    <property type="entry name" value="PorV"/>
</dbReference>